<name>A0A0H3L0X8_PANAA</name>
<evidence type="ECO:0000256" key="9">
    <source>
        <dbReference type="HAMAP-Rule" id="MF_01818"/>
    </source>
</evidence>
<comment type="cofactor">
    <cofactor evidence="9">
        <name>Zn(2+)</name>
        <dbReference type="ChEBI" id="CHEBI:29105"/>
    </cofactor>
    <text evidence="9">Binds 2 Zn(2+) ions.</text>
</comment>
<dbReference type="FunFam" id="3.60.15.10:FF:000002">
    <property type="entry name" value="Ribonuclease Z"/>
    <property type="match status" value="1"/>
</dbReference>
<evidence type="ECO:0000313" key="12">
    <source>
        <dbReference type="Proteomes" id="UP000006690"/>
    </source>
</evidence>
<feature type="binding site" evidence="9">
    <location>
        <position position="97"/>
    </location>
    <ligand>
        <name>Zn(2+)</name>
        <dbReference type="ChEBI" id="CHEBI:29105"/>
        <label>1</label>
        <note>catalytic</note>
    </ligand>
</feature>
<comment type="similarity">
    <text evidence="9">Belongs to the RNase Z family. RNase BN subfamily.</text>
</comment>
<keyword evidence="4 9" id="KW-0479">Metal-binding</keyword>
<comment type="subunit">
    <text evidence="1 9">Homodimer.</text>
</comment>
<evidence type="ECO:0000256" key="2">
    <source>
        <dbReference type="ARBA" id="ARBA00022694"/>
    </source>
</evidence>
<evidence type="ECO:0000256" key="3">
    <source>
        <dbReference type="ARBA" id="ARBA00022722"/>
    </source>
</evidence>
<dbReference type="GO" id="GO:0004527">
    <property type="term" value="F:exonuclease activity"/>
    <property type="evidence" value="ECO:0007669"/>
    <property type="project" value="UniProtKB-UniRule"/>
</dbReference>
<dbReference type="AlphaFoldDB" id="A0A0H3L0X8"/>
<dbReference type="GO" id="GO:0042802">
    <property type="term" value="F:identical protein binding"/>
    <property type="evidence" value="ECO:0007669"/>
    <property type="project" value="UniProtKB-ARBA"/>
</dbReference>
<keyword evidence="3 9" id="KW-0540">Nuclease</keyword>
<feature type="binding site" evidence="9">
    <location>
        <position position="245"/>
    </location>
    <ligand>
        <name>Zn(2+)</name>
        <dbReference type="ChEBI" id="CHEBI:29105"/>
        <label>1</label>
        <note>catalytic</note>
    </ligand>
</feature>
<dbReference type="GO" id="GO:0008270">
    <property type="term" value="F:zinc ion binding"/>
    <property type="evidence" value="ECO:0007669"/>
    <property type="project" value="UniProtKB-UniRule"/>
</dbReference>
<dbReference type="SUPFAM" id="SSF56281">
    <property type="entry name" value="Metallo-hydrolase/oxidoreductase"/>
    <property type="match status" value="1"/>
</dbReference>
<evidence type="ECO:0000256" key="7">
    <source>
        <dbReference type="ARBA" id="ARBA00022833"/>
    </source>
</evidence>
<feature type="binding site" evidence="9">
    <location>
        <position position="174"/>
    </location>
    <ligand>
        <name>Zn(2+)</name>
        <dbReference type="ChEBI" id="CHEBI:29105"/>
        <label>1</label>
        <note>catalytic</note>
    </ligand>
</feature>
<evidence type="ECO:0000256" key="8">
    <source>
        <dbReference type="ARBA" id="ARBA00022839"/>
    </source>
</evidence>
<dbReference type="PANTHER" id="PTHR46018:SF2">
    <property type="entry name" value="ZINC PHOSPHODIESTERASE ELAC PROTEIN 1"/>
    <property type="match status" value="1"/>
</dbReference>
<dbReference type="InterPro" id="IPR001279">
    <property type="entry name" value="Metallo-B-lactamas"/>
</dbReference>
<evidence type="ECO:0000256" key="6">
    <source>
        <dbReference type="ARBA" id="ARBA00022801"/>
    </source>
</evidence>
<evidence type="ECO:0000256" key="4">
    <source>
        <dbReference type="ARBA" id="ARBA00022723"/>
    </source>
</evidence>
<dbReference type="SMART" id="SM00849">
    <property type="entry name" value="Lactamase_B"/>
    <property type="match status" value="1"/>
</dbReference>
<feature type="domain" description="Metallo-beta-lactamase" evidence="10">
    <location>
        <begin position="53"/>
        <end position="234"/>
    </location>
</feature>
<keyword evidence="5 9" id="KW-0255">Endonuclease</keyword>
<feature type="binding site" evidence="9">
    <location>
        <position position="101"/>
    </location>
    <ligand>
        <name>Zn(2+)</name>
        <dbReference type="ChEBI" id="CHEBI:29105"/>
        <label>2</label>
        <note>catalytic</note>
    </ligand>
</feature>
<keyword evidence="2 9" id="KW-0819">tRNA processing</keyword>
<feature type="binding site" evidence="9">
    <location>
        <position position="303"/>
    </location>
    <ligand>
        <name>Zn(2+)</name>
        <dbReference type="ChEBI" id="CHEBI:29105"/>
        <label>2</label>
        <note>catalytic</note>
    </ligand>
</feature>
<dbReference type="EMBL" id="AP012032">
    <property type="protein sequence ID" value="BAK13072.1"/>
    <property type="molecule type" value="Genomic_DNA"/>
</dbReference>
<evidence type="ECO:0000259" key="10">
    <source>
        <dbReference type="SMART" id="SM00849"/>
    </source>
</evidence>
<feature type="active site" description="Proton acceptor" evidence="9">
    <location>
        <position position="101"/>
    </location>
</feature>
<sequence length="338" mass="36592">MEIDIECNAAGHGVAKIAPMIVTGHIFPLLTEKHSMHLTFLGTGGGAPSLQRNVTAIAFTRASSGDTWLFDCGEGTQLQFMRSDLKPGKLDKIFITHLHGDHIFGLPGLLTSRSMAGLTTPMTVYGPKGLKAFVDSALSLSSSYTDYPLEVIEIAAGEVLDDGEFRVTAWPMNHTIDCFGYRIEQRDKPGFLDAARLKAEGVPRGPWYQQLKQGERITLEDGRTIDGAAYLGPSTKGKTLAIFGDTAPTEVALQLAANVDVMVHETTLEDALAEKANGRGHSTTVQAATVAKQAGAKRMIATHFSSRYLARDMTRLLAECQAIFPETEMAYDLAVFTL</sequence>
<feature type="binding site" evidence="9">
    <location>
        <position position="102"/>
    </location>
    <ligand>
        <name>Zn(2+)</name>
        <dbReference type="ChEBI" id="CHEBI:29105"/>
        <label>2</label>
        <note>catalytic</note>
    </ligand>
</feature>
<dbReference type="HOGENOM" id="CLU_031317_2_0_6"/>
<accession>A0A0H3L0X8</accession>
<comment type="function">
    <text evidence="9">Zinc phosphodiesterase, which has both exoribonuclease and endoribonuclease activities.</text>
</comment>
<feature type="binding site" evidence="9">
    <location>
        <position position="99"/>
    </location>
    <ligand>
        <name>Zn(2+)</name>
        <dbReference type="ChEBI" id="CHEBI:29105"/>
        <label>1</label>
        <note>catalytic</note>
    </ligand>
</feature>
<dbReference type="eggNOG" id="COG1234">
    <property type="taxonomic scope" value="Bacteria"/>
</dbReference>
<keyword evidence="8 9" id="KW-0269">Exonuclease</keyword>
<dbReference type="GO" id="GO:0042781">
    <property type="term" value="F:3'-tRNA processing endoribonuclease activity"/>
    <property type="evidence" value="ECO:0007669"/>
    <property type="project" value="TreeGrafter"/>
</dbReference>
<dbReference type="Proteomes" id="UP000006690">
    <property type="component" value="Chromosome"/>
</dbReference>
<gene>
    <name evidence="11" type="primary">rnz</name>
    <name evidence="9" type="synonym">rbn</name>
    <name evidence="11" type="ordered locus">PAJ_2992</name>
</gene>
<dbReference type="InterPro" id="IPR036866">
    <property type="entry name" value="RibonucZ/Hydroxyglut_hydro"/>
</dbReference>
<dbReference type="PATRIC" id="fig|932677.3.peg.3474"/>
<dbReference type="InterPro" id="IPR013471">
    <property type="entry name" value="RNase_Z/BN"/>
</dbReference>
<organism evidence="11 12">
    <name type="scientific">Pantoea ananatis (strain AJ13355)</name>
    <dbReference type="NCBI Taxonomy" id="932677"/>
    <lineage>
        <taxon>Bacteria</taxon>
        <taxon>Pseudomonadati</taxon>
        <taxon>Pseudomonadota</taxon>
        <taxon>Gammaproteobacteria</taxon>
        <taxon>Enterobacterales</taxon>
        <taxon>Erwiniaceae</taxon>
        <taxon>Pantoea</taxon>
    </lineage>
</organism>
<dbReference type="NCBIfam" id="NF000801">
    <property type="entry name" value="PRK00055.1-3"/>
    <property type="match status" value="1"/>
</dbReference>
<dbReference type="Gene3D" id="3.60.15.10">
    <property type="entry name" value="Ribonuclease Z/Hydroxyacylglutathione hydrolase-like"/>
    <property type="match status" value="1"/>
</dbReference>
<evidence type="ECO:0000256" key="5">
    <source>
        <dbReference type="ARBA" id="ARBA00022759"/>
    </source>
</evidence>
<dbReference type="EC" id="3.1.-.-" evidence="9"/>
<reference evidence="12" key="1">
    <citation type="journal article" date="2012" name="Appl. Microbiol. Biotechnol.">
        <title>The complete genome sequence of Pantoea ananatis AJ13355, an organism with great biotechnological potential.</title>
        <authorList>
            <person name="Hara Y."/>
            <person name="Kadotani N."/>
            <person name="Izui H."/>
            <person name="Katashkina J.I."/>
            <person name="Kuvaeva T.M."/>
            <person name="Andreeva I.G."/>
            <person name="Golubeva L.I."/>
            <person name="Malko D.B."/>
            <person name="Makeev V.J."/>
            <person name="Mashko S.V."/>
            <person name="Kozlov Y.I."/>
        </authorList>
    </citation>
    <scope>NUCLEOTIDE SEQUENCE [LARGE SCALE GENOMIC DNA]</scope>
    <source>
        <strain evidence="12">AJ13355</strain>
    </source>
</reference>
<proteinExistence type="inferred from homology"/>
<keyword evidence="6 9" id="KW-0378">Hydrolase</keyword>
<evidence type="ECO:0000256" key="1">
    <source>
        <dbReference type="ARBA" id="ARBA00011738"/>
    </source>
</evidence>
<dbReference type="Pfam" id="PF23023">
    <property type="entry name" value="Anti-Pycsar_Apyc1"/>
    <property type="match status" value="1"/>
</dbReference>
<protein>
    <recommendedName>
        <fullName evidence="9">Ribonuclease BN</fullName>
        <shortName evidence="9">RNase BN</shortName>
        <ecNumber evidence="9">3.1.-.-</ecNumber>
    </recommendedName>
    <alternativeName>
        <fullName evidence="9">Ribonuclease Z homolog</fullName>
        <shortName evidence="9">RNase Z homolog</shortName>
    </alternativeName>
</protein>
<keyword evidence="7 9" id="KW-0862">Zinc</keyword>
<dbReference type="NCBIfam" id="NF000800">
    <property type="entry name" value="PRK00055.1-1"/>
    <property type="match status" value="1"/>
</dbReference>
<dbReference type="CDD" id="cd07717">
    <property type="entry name" value="RNaseZ_ZiPD-like_MBL-fold"/>
    <property type="match status" value="1"/>
</dbReference>
<dbReference type="HAMAP" id="MF_01818">
    <property type="entry name" value="RNase_Z_BN"/>
    <property type="match status" value="1"/>
</dbReference>
<dbReference type="NCBIfam" id="TIGR02651">
    <property type="entry name" value="RNase_Z"/>
    <property type="match status" value="1"/>
</dbReference>
<dbReference type="KEGG" id="paj:PAJ_2992"/>
<dbReference type="PANTHER" id="PTHR46018">
    <property type="entry name" value="ZINC PHOSPHODIESTERASE ELAC PROTEIN 1"/>
    <property type="match status" value="1"/>
</dbReference>
<evidence type="ECO:0000313" key="11">
    <source>
        <dbReference type="EMBL" id="BAK13072.1"/>
    </source>
</evidence>
<feature type="binding site" evidence="9">
    <location>
        <position position="245"/>
    </location>
    <ligand>
        <name>Zn(2+)</name>
        <dbReference type="ChEBI" id="CHEBI:29105"/>
        <label>2</label>
        <note>catalytic</note>
    </ligand>
</feature>